<feature type="domain" description="Phage neck terminator protein gp12-like" evidence="1">
    <location>
        <begin position="15"/>
        <end position="147"/>
    </location>
</feature>
<dbReference type="AlphaFoldDB" id="A0A6A1Z8R2"/>
<comment type="caution">
    <text evidence="2">The sequence shown here is derived from an EMBL/GenBank/DDBJ whole genome shotgun (WGS) entry which is preliminary data.</text>
</comment>
<evidence type="ECO:0000313" key="3">
    <source>
        <dbReference type="Proteomes" id="UP000430323"/>
    </source>
</evidence>
<evidence type="ECO:0000259" key="1">
    <source>
        <dbReference type="Pfam" id="PF23961"/>
    </source>
</evidence>
<organism evidence="2 3">
    <name type="scientific">Lactobacillus crispatus</name>
    <dbReference type="NCBI Taxonomy" id="47770"/>
    <lineage>
        <taxon>Bacteria</taxon>
        <taxon>Bacillati</taxon>
        <taxon>Bacillota</taxon>
        <taxon>Bacilli</taxon>
        <taxon>Lactobacillales</taxon>
        <taxon>Lactobacillaceae</taxon>
        <taxon>Lactobacillus</taxon>
    </lineage>
</organism>
<name>A0A6A1Z8R2_9LACO</name>
<evidence type="ECO:0000313" key="2">
    <source>
        <dbReference type="EMBL" id="KAB1978272.1"/>
    </source>
</evidence>
<accession>A0A6A1Z8R2</accession>
<reference evidence="2 3" key="1">
    <citation type="submission" date="2019-09" db="EMBL/GenBank/DDBJ databases">
        <title>Investigation of probiotic properties of different lactic acid bacteria.</title>
        <authorList>
            <person name="Jaomanjaka F."/>
            <person name="Blanc P."/>
        </authorList>
    </citation>
    <scope>NUCLEOTIDE SEQUENCE [LARGE SCALE GENOMIC DNA]</scope>
    <source>
        <strain evidence="2 3">BIO6272</strain>
    </source>
</reference>
<dbReference type="NCBIfam" id="NF047498">
    <property type="entry name" value="LIC_12616_fam"/>
    <property type="match status" value="1"/>
</dbReference>
<dbReference type="RefSeq" id="WP_151495039.1">
    <property type="nucleotide sequence ID" value="NZ_CP118077.1"/>
</dbReference>
<protein>
    <recommendedName>
        <fullName evidence="1">Phage neck terminator protein gp12-like domain-containing protein</fullName>
    </recommendedName>
</protein>
<sequence>MTVQLKDKLLVTYILQQVVKQSLGCELYYQNTVDDRAAYPFVTYNFVVPEQDTTGDWLGQGRQYETHLQVDCHAIRALDSMNMADNLFTALHENRYRAYFEQADIEPEEITNTSDRTVMAGSFYDYRFGFDCSFLVSNGGRAYKLEELDFTPSQDTEIRSVQVNDVDGHSTVSAEEKEKE</sequence>
<dbReference type="InterPro" id="IPR057087">
    <property type="entry name" value="Gp12-like"/>
</dbReference>
<dbReference type="Pfam" id="PF23961">
    <property type="entry name" value="Phage_tail_terminator_9"/>
    <property type="match status" value="1"/>
</dbReference>
<dbReference type="Proteomes" id="UP000430323">
    <property type="component" value="Unassembled WGS sequence"/>
</dbReference>
<gene>
    <name evidence="2" type="ORF">F8251_00800</name>
</gene>
<proteinExistence type="predicted"/>
<dbReference type="EMBL" id="WBOB01000002">
    <property type="protein sequence ID" value="KAB1978272.1"/>
    <property type="molecule type" value="Genomic_DNA"/>
</dbReference>